<dbReference type="AlphaFoldDB" id="A0A8H7SAV8"/>
<evidence type="ECO:0000259" key="6">
    <source>
        <dbReference type="Pfam" id="PF13886"/>
    </source>
</evidence>
<comment type="subcellular location">
    <subcellularLocation>
        <location evidence="1">Membrane</location>
        <topology evidence="1">Multi-pass membrane protein</topology>
    </subcellularLocation>
</comment>
<dbReference type="Pfam" id="PF13886">
    <property type="entry name" value="TM7S3_TM198"/>
    <property type="match status" value="1"/>
</dbReference>
<feature type="transmembrane region" description="Helical" evidence="5">
    <location>
        <begin position="129"/>
        <end position="150"/>
    </location>
</feature>
<dbReference type="GO" id="GO:0016020">
    <property type="term" value="C:membrane"/>
    <property type="evidence" value="ECO:0007669"/>
    <property type="project" value="UniProtKB-SubCell"/>
</dbReference>
<accession>A0A8H7SAV8</accession>
<keyword evidence="8" id="KW-1185">Reference proteome</keyword>
<dbReference type="Proteomes" id="UP000646827">
    <property type="component" value="Unassembled WGS sequence"/>
</dbReference>
<evidence type="ECO:0000256" key="4">
    <source>
        <dbReference type="ARBA" id="ARBA00023136"/>
    </source>
</evidence>
<name>A0A8H7SAV8_9FUNG</name>
<evidence type="ECO:0000256" key="2">
    <source>
        <dbReference type="ARBA" id="ARBA00022692"/>
    </source>
</evidence>
<evidence type="ECO:0000256" key="5">
    <source>
        <dbReference type="SAM" id="Phobius"/>
    </source>
</evidence>
<feature type="domain" description="TM7S3/TM198-like" evidence="6">
    <location>
        <begin position="75"/>
        <end position="270"/>
    </location>
</feature>
<protein>
    <recommendedName>
        <fullName evidence="6">TM7S3/TM198-like domain-containing protein</fullName>
    </recommendedName>
</protein>
<evidence type="ECO:0000313" key="8">
    <source>
        <dbReference type="Proteomes" id="UP000646827"/>
    </source>
</evidence>
<feature type="transmembrane region" description="Helical" evidence="5">
    <location>
        <begin position="184"/>
        <end position="217"/>
    </location>
</feature>
<dbReference type="OrthoDB" id="102260at2759"/>
<feature type="transmembrane region" description="Helical" evidence="5">
    <location>
        <begin position="91"/>
        <end position="114"/>
    </location>
</feature>
<dbReference type="EMBL" id="JAEPRB010000035">
    <property type="protein sequence ID" value="KAG2224892.1"/>
    <property type="molecule type" value="Genomic_DNA"/>
</dbReference>
<comment type="caution">
    <text evidence="7">The sequence shown here is derived from an EMBL/GenBank/DDBJ whole genome shotgun (WGS) entry which is preliminary data.</text>
</comment>
<evidence type="ECO:0000256" key="1">
    <source>
        <dbReference type="ARBA" id="ARBA00004141"/>
    </source>
</evidence>
<keyword evidence="2 5" id="KW-0812">Transmembrane</keyword>
<proteinExistence type="predicted"/>
<keyword evidence="4 5" id="KW-0472">Membrane</keyword>
<feature type="transmembrane region" description="Helical" evidence="5">
    <location>
        <begin position="251"/>
        <end position="272"/>
    </location>
</feature>
<dbReference type="InterPro" id="IPR025256">
    <property type="entry name" value="TM7S3/TM198-like_dom"/>
</dbReference>
<keyword evidence="3 5" id="KW-1133">Transmembrane helix</keyword>
<evidence type="ECO:0000256" key="3">
    <source>
        <dbReference type="ARBA" id="ARBA00022989"/>
    </source>
</evidence>
<sequence length="294" mass="32948">MIKNQSYYDYPIFFLLLICCNATTVYGWSDRKENDNDDHSHQIGHGFDGTGDQYMFDDPYNGTNFVPAHIAVLASFLMAIGAFLMIGGFRFFIITIGMVGFVTGGTITWILLTIGESRAEGYEYPHRTIIYSFACYGAGLIVAGVCIFLWKLSIYGLGRGYTMAMFFWSWESDFVIKTVLERQLISFGFGILGIISLLLIEFLTVCVLTSFLGAYLFMLGLDLVVHAGMVSGPRFMLDPIHDLSYDVSFNVYAMLGGVLGFWLVSTIFQLVFNRGKRFGLNLVVDEANEKGNKE</sequence>
<organism evidence="7 8">
    <name type="scientific">Circinella minor</name>
    <dbReference type="NCBI Taxonomy" id="1195481"/>
    <lineage>
        <taxon>Eukaryota</taxon>
        <taxon>Fungi</taxon>
        <taxon>Fungi incertae sedis</taxon>
        <taxon>Mucoromycota</taxon>
        <taxon>Mucoromycotina</taxon>
        <taxon>Mucoromycetes</taxon>
        <taxon>Mucorales</taxon>
        <taxon>Lichtheimiaceae</taxon>
        <taxon>Circinella</taxon>
    </lineage>
</organism>
<feature type="transmembrane region" description="Helical" evidence="5">
    <location>
        <begin position="65"/>
        <end position="84"/>
    </location>
</feature>
<reference evidence="7 8" key="1">
    <citation type="submission" date="2020-12" db="EMBL/GenBank/DDBJ databases">
        <title>Metabolic potential, ecology and presence of endohyphal bacteria is reflected in genomic diversity of Mucoromycotina.</title>
        <authorList>
            <person name="Muszewska A."/>
            <person name="Okrasinska A."/>
            <person name="Steczkiewicz K."/>
            <person name="Drgas O."/>
            <person name="Orlowska M."/>
            <person name="Perlinska-Lenart U."/>
            <person name="Aleksandrzak-Piekarczyk T."/>
            <person name="Szatraj K."/>
            <person name="Zielenkiewicz U."/>
            <person name="Pilsyk S."/>
            <person name="Malc E."/>
            <person name="Mieczkowski P."/>
            <person name="Kruszewska J.S."/>
            <person name="Biernat P."/>
            <person name="Pawlowska J."/>
        </authorList>
    </citation>
    <scope>NUCLEOTIDE SEQUENCE [LARGE SCALE GENOMIC DNA]</scope>
    <source>
        <strain evidence="7 8">CBS 142.35</strain>
    </source>
</reference>
<feature type="transmembrane region" description="Helical" evidence="5">
    <location>
        <begin position="12"/>
        <end position="29"/>
    </location>
</feature>
<evidence type="ECO:0000313" key="7">
    <source>
        <dbReference type="EMBL" id="KAG2224892.1"/>
    </source>
</evidence>
<gene>
    <name evidence="7" type="ORF">INT45_010841</name>
</gene>